<keyword evidence="9" id="KW-0446">Lipid-binding</keyword>
<dbReference type="CDD" id="cd21678">
    <property type="entry name" value="SMP_TCB"/>
    <property type="match status" value="1"/>
</dbReference>
<feature type="non-terminal residue" evidence="13">
    <location>
        <position position="1"/>
    </location>
</feature>
<dbReference type="SMART" id="SM00239">
    <property type="entry name" value="C2"/>
    <property type="match status" value="3"/>
</dbReference>
<feature type="domain" description="C2" evidence="11">
    <location>
        <begin position="373"/>
        <end position="495"/>
    </location>
</feature>
<dbReference type="Pfam" id="PF25669">
    <property type="entry name" value="SMP_MUG190-like"/>
    <property type="match status" value="2"/>
</dbReference>
<feature type="domain" description="SMP-LTD" evidence="12">
    <location>
        <begin position="32"/>
        <end position="237"/>
    </location>
</feature>
<sequence length="623" mass="70667">LAIYYAGSLKRWRIVVRDEVQRDIEKQRADEDIETVMWLNTLLDRFWVTMEPVISAIVVEQADPILQMYRPSFLDSLKLTTFTLGNKPPRVESVRCFPRTDDDVILMDWRVGFLPNDLSDLTGLQAASKVNPKVTLNIRLGKGMVGAGMPIMVEDMAFQGHIRLRFKLMRDYPYLKTVDVMFMEPPRIDYKLKPVGGETFGFDIAHFPGLPTLVKDIMNWVLGPMMYHPNVFTLDIEGLMAATALQDRAIGVLKLTVRNGKGLKNAEIMGSSDPYCKISISGRGELARTKIVPSSLNPIWDETHFLIIRSLNEKLQLEVYDDNKMKKDSPLGDTSFDLSLLEDDPEHEELIQPLTFRNGKQQGEINFGCTFYPVTEQQQALDEGLDPFASGKGVLRITIHQAKELDTSKSLVGQYNPYAIMRVNGKEVHKTKKLRRTNNAIWEETFEVLVYDLEKTLLNFDIKDDRGVAADPIVGTWECKARTAIERTTKQDNWFTLSNAARGKARISCVWMSITDIDMHHAGSVPEPIGIVRLHLQEAKRLKNVEGVGGGKSDPYVRVLLANQSRARTRVIEDDLNPIWDEMLYVPVHSERETLVLEVMDFNAHTKDKCIGSCLVKIADLVK</sequence>
<evidence type="ECO:0000256" key="7">
    <source>
        <dbReference type="ARBA" id="ARBA00022989"/>
    </source>
</evidence>
<comment type="subcellular location">
    <subcellularLocation>
        <location evidence="1">Endoplasmic reticulum membrane</location>
    </subcellularLocation>
</comment>
<keyword evidence="7" id="KW-1133">Transmembrane helix</keyword>
<dbReference type="OrthoDB" id="1029639at2759"/>
<dbReference type="CDD" id="cd04044">
    <property type="entry name" value="C2A_Tricalbin-like"/>
    <property type="match status" value="1"/>
</dbReference>
<evidence type="ECO:0000256" key="3">
    <source>
        <dbReference type="ARBA" id="ARBA00022553"/>
    </source>
</evidence>
<evidence type="ECO:0000256" key="8">
    <source>
        <dbReference type="ARBA" id="ARBA00023055"/>
    </source>
</evidence>
<dbReference type="Gene3D" id="2.60.40.150">
    <property type="entry name" value="C2 domain"/>
    <property type="match status" value="3"/>
</dbReference>
<keyword evidence="3" id="KW-0597">Phosphoprotein</keyword>
<evidence type="ECO:0000313" key="13">
    <source>
        <dbReference type="EMBL" id="RKP09232.1"/>
    </source>
</evidence>
<name>A0A4P9XTB3_9FUNG</name>
<dbReference type="PROSITE" id="PS50004">
    <property type="entry name" value="C2"/>
    <property type="match status" value="3"/>
</dbReference>
<keyword evidence="8" id="KW-0445">Lipid transport</keyword>
<dbReference type="InterPro" id="IPR000008">
    <property type="entry name" value="C2_dom"/>
</dbReference>
<dbReference type="GO" id="GO:0061817">
    <property type="term" value="P:endoplasmic reticulum-plasma membrane tethering"/>
    <property type="evidence" value="ECO:0007669"/>
    <property type="project" value="InterPro"/>
</dbReference>
<dbReference type="CDD" id="cd04052">
    <property type="entry name" value="C2B_Tricalbin-like"/>
    <property type="match status" value="1"/>
</dbReference>
<dbReference type="GO" id="GO:0006869">
    <property type="term" value="P:lipid transport"/>
    <property type="evidence" value="ECO:0007669"/>
    <property type="project" value="UniProtKB-KW"/>
</dbReference>
<evidence type="ECO:0000256" key="6">
    <source>
        <dbReference type="ARBA" id="ARBA00022824"/>
    </source>
</evidence>
<keyword evidence="4" id="KW-0812">Transmembrane</keyword>
<dbReference type="InterPro" id="IPR037765">
    <property type="entry name" value="C2B_Tricalbin"/>
</dbReference>
<dbReference type="InterPro" id="IPR052455">
    <property type="entry name" value="Tricalbin_domain"/>
</dbReference>
<evidence type="ECO:0000259" key="11">
    <source>
        <dbReference type="PROSITE" id="PS50004"/>
    </source>
</evidence>
<evidence type="ECO:0000313" key="14">
    <source>
        <dbReference type="Proteomes" id="UP000271241"/>
    </source>
</evidence>
<evidence type="ECO:0000256" key="4">
    <source>
        <dbReference type="ARBA" id="ARBA00022692"/>
    </source>
</evidence>
<reference evidence="14" key="1">
    <citation type="journal article" date="2018" name="Nat. Microbiol.">
        <title>Leveraging single-cell genomics to expand the fungal tree of life.</title>
        <authorList>
            <person name="Ahrendt S.R."/>
            <person name="Quandt C.A."/>
            <person name="Ciobanu D."/>
            <person name="Clum A."/>
            <person name="Salamov A."/>
            <person name="Andreopoulos B."/>
            <person name="Cheng J.F."/>
            <person name="Woyke T."/>
            <person name="Pelin A."/>
            <person name="Henrissat B."/>
            <person name="Reynolds N.K."/>
            <person name="Benny G.L."/>
            <person name="Smith M.E."/>
            <person name="James T.Y."/>
            <person name="Grigoriev I.V."/>
        </authorList>
    </citation>
    <scope>NUCLEOTIDE SEQUENCE [LARGE SCALE GENOMIC DNA]</scope>
    <source>
        <strain evidence="14">RSA 1356</strain>
    </source>
</reference>
<dbReference type="EMBL" id="KZ992529">
    <property type="protein sequence ID" value="RKP09232.1"/>
    <property type="molecule type" value="Genomic_DNA"/>
</dbReference>
<evidence type="ECO:0000256" key="5">
    <source>
        <dbReference type="ARBA" id="ARBA00022737"/>
    </source>
</evidence>
<evidence type="ECO:0000256" key="1">
    <source>
        <dbReference type="ARBA" id="ARBA00004586"/>
    </source>
</evidence>
<dbReference type="Proteomes" id="UP000271241">
    <property type="component" value="Unassembled WGS sequence"/>
</dbReference>
<feature type="non-terminal residue" evidence="13">
    <location>
        <position position="623"/>
    </location>
</feature>
<dbReference type="InterPro" id="IPR031468">
    <property type="entry name" value="SMP_LBD"/>
</dbReference>
<dbReference type="PANTHER" id="PTHR46980:SF2">
    <property type="entry name" value="TRICALBIN-1-RELATED"/>
    <property type="match status" value="1"/>
</dbReference>
<evidence type="ECO:0000256" key="10">
    <source>
        <dbReference type="ARBA" id="ARBA00023136"/>
    </source>
</evidence>
<protein>
    <submittedName>
        <fullName evidence="13">C2 domain-containing protein</fullName>
    </submittedName>
</protein>
<dbReference type="AlphaFoldDB" id="A0A4P9XTB3"/>
<feature type="domain" description="C2" evidence="11">
    <location>
        <begin position="513"/>
        <end position="623"/>
    </location>
</feature>
<dbReference type="GO" id="GO:0005789">
    <property type="term" value="C:endoplasmic reticulum membrane"/>
    <property type="evidence" value="ECO:0007669"/>
    <property type="project" value="UniProtKB-SubCell"/>
</dbReference>
<evidence type="ECO:0000256" key="9">
    <source>
        <dbReference type="ARBA" id="ARBA00023121"/>
    </source>
</evidence>
<dbReference type="GO" id="GO:0008289">
    <property type="term" value="F:lipid binding"/>
    <property type="evidence" value="ECO:0007669"/>
    <property type="project" value="UniProtKB-KW"/>
</dbReference>
<gene>
    <name evidence="13" type="ORF">THASP1DRAFT_8276</name>
</gene>
<dbReference type="PROSITE" id="PS51847">
    <property type="entry name" value="SMP"/>
    <property type="match status" value="1"/>
</dbReference>
<keyword evidence="14" id="KW-1185">Reference proteome</keyword>
<keyword evidence="2" id="KW-0813">Transport</keyword>
<keyword evidence="10" id="KW-0472">Membrane</keyword>
<feature type="domain" description="C2" evidence="11">
    <location>
        <begin position="234"/>
        <end position="351"/>
    </location>
</feature>
<proteinExistence type="predicted"/>
<dbReference type="SUPFAM" id="SSF49562">
    <property type="entry name" value="C2 domain (Calcium/lipid-binding domain, CaLB)"/>
    <property type="match status" value="3"/>
</dbReference>
<dbReference type="InterPro" id="IPR035892">
    <property type="entry name" value="C2_domain_sf"/>
</dbReference>
<dbReference type="STRING" id="78915.A0A4P9XTB3"/>
<dbReference type="PANTHER" id="PTHR46980">
    <property type="entry name" value="TRICALBIN-1-RELATED"/>
    <property type="match status" value="1"/>
</dbReference>
<evidence type="ECO:0000259" key="12">
    <source>
        <dbReference type="PROSITE" id="PS51847"/>
    </source>
</evidence>
<organism evidence="13 14">
    <name type="scientific">Thamnocephalis sphaerospora</name>
    <dbReference type="NCBI Taxonomy" id="78915"/>
    <lineage>
        <taxon>Eukaryota</taxon>
        <taxon>Fungi</taxon>
        <taxon>Fungi incertae sedis</taxon>
        <taxon>Zoopagomycota</taxon>
        <taxon>Zoopagomycotina</taxon>
        <taxon>Zoopagomycetes</taxon>
        <taxon>Zoopagales</taxon>
        <taxon>Sigmoideomycetaceae</taxon>
        <taxon>Thamnocephalis</taxon>
    </lineage>
</organism>
<accession>A0A4P9XTB3</accession>
<keyword evidence="5" id="KW-0677">Repeat</keyword>
<keyword evidence="6" id="KW-0256">Endoplasmic reticulum</keyword>
<evidence type="ECO:0000256" key="2">
    <source>
        <dbReference type="ARBA" id="ARBA00022448"/>
    </source>
</evidence>
<dbReference type="InterPro" id="IPR037761">
    <property type="entry name" value="C2A_Tricalbin"/>
</dbReference>
<dbReference type="Pfam" id="PF00168">
    <property type="entry name" value="C2"/>
    <property type="match status" value="3"/>
</dbReference>